<evidence type="ECO:0000313" key="2">
    <source>
        <dbReference type="Proteomes" id="UP000027037"/>
    </source>
</evidence>
<keyword evidence="2" id="KW-1185">Reference proteome</keyword>
<reference evidence="1 2" key="1">
    <citation type="journal article" date="2014" name="Antonie Van Leeuwenhoek">
        <title>Hyphomonas beringensis sp. nov. and Hyphomonas chukchiensis sp. nov., isolated from surface seawater of the Bering Sea and Chukchi Sea.</title>
        <authorList>
            <person name="Li C."/>
            <person name="Lai Q."/>
            <person name="Li G."/>
            <person name="Dong C."/>
            <person name="Wang J."/>
            <person name="Liao Y."/>
            <person name="Shao Z."/>
        </authorList>
    </citation>
    <scope>NUCLEOTIDE SEQUENCE [LARGE SCALE GENOMIC DNA]</scope>
    <source>
        <strain evidence="1 2">25B14_1</strain>
    </source>
</reference>
<name>A0A062UAI1_9PROT</name>
<proteinExistence type="predicted"/>
<dbReference type="Proteomes" id="UP000027037">
    <property type="component" value="Unassembled WGS sequence"/>
</dbReference>
<gene>
    <name evidence="1" type="ORF">HY29_13575</name>
</gene>
<comment type="caution">
    <text evidence="1">The sequence shown here is derived from an EMBL/GenBank/DDBJ whole genome shotgun (WGS) entry which is preliminary data.</text>
</comment>
<protein>
    <submittedName>
        <fullName evidence="1">Uncharacterized protein</fullName>
    </submittedName>
</protein>
<dbReference type="AlphaFoldDB" id="A0A062UAI1"/>
<accession>A0A062UAI1</accession>
<sequence length="31" mass="3355">MQKRARACALADTPQAKRAVIGKMKGLTLRA</sequence>
<evidence type="ECO:0000313" key="1">
    <source>
        <dbReference type="EMBL" id="KCZ54703.1"/>
    </source>
</evidence>
<organism evidence="1 2">
    <name type="scientific">Hyphomonas beringensis</name>
    <dbReference type="NCBI Taxonomy" id="1280946"/>
    <lineage>
        <taxon>Bacteria</taxon>
        <taxon>Pseudomonadati</taxon>
        <taxon>Pseudomonadota</taxon>
        <taxon>Alphaproteobacteria</taxon>
        <taxon>Hyphomonadales</taxon>
        <taxon>Hyphomonadaceae</taxon>
        <taxon>Hyphomonas</taxon>
    </lineage>
</organism>
<dbReference type="EMBL" id="AWFF01000035">
    <property type="protein sequence ID" value="KCZ54703.1"/>
    <property type="molecule type" value="Genomic_DNA"/>
</dbReference>